<evidence type="ECO:0000256" key="1">
    <source>
        <dbReference type="ARBA" id="ARBA00008225"/>
    </source>
</evidence>
<organism evidence="6 7">
    <name type="scientific">Trichomalopsis sarcophagae</name>
    <dbReference type="NCBI Taxonomy" id="543379"/>
    <lineage>
        <taxon>Eukaryota</taxon>
        <taxon>Metazoa</taxon>
        <taxon>Ecdysozoa</taxon>
        <taxon>Arthropoda</taxon>
        <taxon>Hexapoda</taxon>
        <taxon>Insecta</taxon>
        <taxon>Pterygota</taxon>
        <taxon>Neoptera</taxon>
        <taxon>Endopterygota</taxon>
        <taxon>Hymenoptera</taxon>
        <taxon>Apocrita</taxon>
        <taxon>Proctotrupomorpha</taxon>
        <taxon>Chalcidoidea</taxon>
        <taxon>Pteromalidae</taxon>
        <taxon>Pteromalinae</taxon>
        <taxon>Trichomalopsis</taxon>
    </lineage>
</organism>
<comment type="similarity">
    <text evidence="1">Belongs to the carbon-nitrogen hydrolase superfamily. BTD/VNN family.</text>
</comment>
<dbReference type="STRING" id="543379.A0A232EN28"/>
<keyword evidence="4" id="KW-0325">Glycoprotein</keyword>
<proteinExistence type="inferred from homology"/>
<dbReference type="InterPro" id="IPR040154">
    <property type="entry name" value="Biotinidase/VNN"/>
</dbReference>
<dbReference type="SUPFAM" id="SSF56317">
    <property type="entry name" value="Carbon-nitrogen hydrolase"/>
    <property type="match status" value="1"/>
</dbReference>
<gene>
    <name evidence="6" type="ORF">TSAR_010398</name>
</gene>
<dbReference type="Pfam" id="PF00795">
    <property type="entry name" value="CN_hydrolase"/>
    <property type="match status" value="1"/>
</dbReference>
<dbReference type="Pfam" id="PF19018">
    <property type="entry name" value="Vanin_C"/>
    <property type="match status" value="1"/>
</dbReference>
<dbReference type="InterPro" id="IPR012101">
    <property type="entry name" value="Biotinidase-like_euk"/>
</dbReference>
<keyword evidence="2" id="KW-0732">Signal</keyword>
<keyword evidence="3" id="KW-0378">Hydrolase</keyword>
<dbReference type="InterPro" id="IPR003010">
    <property type="entry name" value="C-N_Hydrolase"/>
</dbReference>
<feature type="domain" description="CN hydrolase" evidence="5">
    <location>
        <begin position="37"/>
        <end position="320"/>
    </location>
</feature>
<reference evidence="6 7" key="1">
    <citation type="journal article" date="2017" name="Curr. Biol.">
        <title>The Evolution of Venom by Co-option of Single-Copy Genes.</title>
        <authorList>
            <person name="Martinson E.O."/>
            <person name="Mrinalini"/>
            <person name="Kelkar Y.D."/>
            <person name="Chang C.H."/>
            <person name="Werren J.H."/>
        </authorList>
    </citation>
    <scope>NUCLEOTIDE SEQUENCE [LARGE SCALE GENOMIC DNA]</scope>
    <source>
        <strain evidence="6 7">Alberta</strain>
        <tissue evidence="6">Whole body</tissue>
    </source>
</reference>
<name>A0A232EN28_9HYME</name>
<evidence type="ECO:0000256" key="3">
    <source>
        <dbReference type="ARBA" id="ARBA00022801"/>
    </source>
</evidence>
<dbReference type="InterPro" id="IPR036526">
    <property type="entry name" value="C-N_Hydrolase_sf"/>
</dbReference>
<evidence type="ECO:0000256" key="4">
    <source>
        <dbReference type="ARBA" id="ARBA00023180"/>
    </source>
</evidence>
<dbReference type="InterPro" id="IPR043957">
    <property type="entry name" value="Vanin_C"/>
</dbReference>
<accession>A0A232EN28</accession>
<dbReference type="GO" id="GO:0016811">
    <property type="term" value="F:hydrolase activity, acting on carbon-nitrogen (but not peptide) bonds, in linear amides"/>
    <property type="evidence" value="ECO:0007669"/>
    <property type="project" value="InterPro"/>
</dbReference>
<comment type="caution">
    <text evidence="6">The sequence shown here is derived from an EMBL/GenBank/DDBJ whole genome shotgun (WGS) entry which is preliminary data.</text>
</comment>
<evidence type="ECO:0000313" key="6">
    <source>
        <dbReference type="EMBL" id="OXU19738.1"/>
    </source>
</evidence>
<protein>
    <recommendedName>
        <fullName evidence="5">CN hydrolase domain-containing protein</fullName>
    </recommendedName>
</protein>
<dbReference type="Gene3D" id="3.60.110.10">
    <property type="entry name" value="Carbon-nitrogen hydrolase"/>
    <property type="match status" value="1"/>
</dbReference>
<dbReference type="CDD" id="cd07567">
    <property type="entry name" value="biotinidase_like"/>
    <property type="match status" value="1"/>
</dbReference>
<dbReference type="EMBL" id="NNAY01003246">
    <property type="protein sequence ID" value="OXU19738.1"/>
    <property type="molecule type" value="Genomic_DNA"/>
</dbReference>
<dbReference type="PROSITE" id="PS50263">
    <property type="entry name" value="CN_HYDROLASE"/>
    <property type="match status" value="1"/>
</dbReference>
<dbReference type="Proteomes" id="UP000215335">
    <property type="component" value="Unassembled WGS sequence"/>
</dbReference>
<dbReference type="PANTHER" id="PTHR10609">
    <property type="entry name" value="BIOTINIDASE-RELATED"/>
    <property type="match status" value="1"/>
</dbReference>
<evidence type="ECO:0000259" key="5">
    <source>
        <dbReference type="PROSITE" id="PS50263"/>
    </source>
</evidence>
<keyword evidence="7" id="KW-1185">Reference proteome</keyword>
<evidence type="ECO:0000313" key="7">
    <source>
        <dbReference type="Proteomes" id="UP000215335"/>
    </source>
</evidence>
<dbReference type="OrthoDB" id="10250282at2759"/>
<evidence type="ECO:0000256" key="2">
    <source>
        <dbReference type="ARBA" id="ARBA00022729"/>
    </source>
</evidence>
<dbReference type="AlphaFoldDB" id="A0A232EN28"/>
<dbReference type="PANTHER" id="PTHR10609:SF14">
    <property type="entry name" value="BIOTINIDASE"/>
    <property type="match status" value="1"/>
</dbReference>
<sequence>MFLTKNSTMLPNLLRVGILLTLSKPSLQTSAANSSSYIGAVVEYHPVTDGDDGQMIAEANANNYRTIIKNASAYHADIIVFPEFGLTSLPKDGDAERQFNASAYRAYYRDVASRIPGPNEAVVLCDTDSKYAKSLQSISCAAREYRMYVAVNHHERVDCDPKKPNCAPDGFLLYNTNVVFDRSGRVAARYRQYNSLVDDGVNTTSQPEQSIFKTDFGVTFGQFVCVDLLFQKPATFFASNPNVTDVIFSTHWFNYPPFLESTQIQAAWAYAADVNFLASGYNDVLTASGGSGIYAGKSGPIKTYRPSQTSNALLVAEIPKLNRRQRIEDIHAGKSTIHKFRQAEVPTISGIPPKANLTTEFRDNLRPYTSALIQTGEASSHITTLCDRGLCCDFHVETSYDKEVAAKPGAKQYRYRVVVFNGVTNYVTYSGNRSTAGVEVCALVSCAGDSLEDCGKRYPEGTDVVSPTRLESLIITRRANRNAPTFYMPTTMERTNREPLSSSDFAYLVSGQRNSSLLLMYLVRPRSDLETFGIYGRRFDKDGLPATKANGVGSVESTSAVLFCTMVFWKIDTCELYEKYQALLADSNFTVISNWIIGVYDRYRKLVNMVEASYITDPKDNVVPIERVKDTTAEPELSTFKTDFEVTFGSGIYIGRVGYNQFVSEEKASNVLVVSEIPKMKRANKFKTAEIDITDPILALENGFTE</sequence>